<evidence type="ECO:0000313" key="14">
    <source>
        <dbReference type="Proteomes" id="UP001303647"/>
    </source>
</evidence>
<keyword evidence="9" id="KW-0479">Metal-binding</keyword>
<keyword evidence="5" id="KW-0472">Membrane</keyword>
<dbReference type="GO" id="GO:0005576">
    <property type="term" value="C:extracellular region"/>
    <property type="evidence" value="ECO:0007669"/>
    <property type="project" value="UniProtKB-SubCell"/>
</dbReference>
<dbReference type="Pfam" id="PF05730">
    <property type="entry name" value="CFEM"/>
    <property type="match status" value="1"/>
</dbReference>
<evidence type="ECO:0000256" key="4">
    <source>
        <dbReference type="ARBA" id="ARBA00022525"/>
    </source>
</evidence>
<keyword evidence="14" id="KW-1185">Reference proteome</keyword>
<name>A0AAN7HN87_9PEZI</name>
<dbReference type="InterPro" id="IPR008427">
    <property type="entry name" value="Extracellular_membr_CFEM_dom"/>
</dbReference>
<reference evidence="13" key="1">
    <citation type="journal article" date="2023" name="Mol. Phylogenet. Evol.">
        <title>Genome-scale phylogeny and comparative genomics of the fungal order Sordariales.</title>
        <authorList>
            <person name="Hensen N."/>
            <person name="Bonometti L."/>
            <person name="Westerberg I."/>
            <person name="Brannstrom I.O."/>
            <person name="Guillou S."/>
            <person name="Cros-Aarteil S."/>
            <person name="Calhoun S."/>
            <person name="Haridas S."/>
            <person name="Kuo A."/>
            <person name="Mondo S."/>
            <person name="Pangilinan J."/>
            <person name="Riley R."/>
            <person name="LaButti K."/>
            <person name="Andreopoulos B."/>
            <person name="Lipzen A."/>
            <person name="Chen C."/>
            <person name="Yan M."/>
            <person name="Daum C."/>
            <person name="Ng V."/>
            <person name="Clum A."/>
            <person name="Steindorff A."/>
            <person name="Ohm R.A."/>
            <person name="Martin F."/>
            <person name="Silar P."/>
            <person name="Natvig D.O."/>
            <person name="Lalanne C."/>
            <person name="Gautier V."/>
            <person name="Ament-Velasquez S.L."/>
            <person name="Kruys A."/>
            <person name="Hutchinson M.I."/>
            <person name="Powell A.J."/>
            <person name="Barry K."/>
            <person name="Miller A.N."/>
            <person name="Grigoriev I.V."/>
            <person name="Debuchy R."/>
            <person name="Gladieux P."/>
            <person name="Hiltunen Thoren M."/>
            <person name="Johannesson H."/>
        </authorList>
    </citation>
    <scope>NUCLEOTIDE SEQUENCE</scope>
    <source>
        <strain evidence="13">CBS 359.72</strain>
    </source>
</reference>
<feature type="compositionally biased region" description="Polar residues" evidence="10">
    <location>
        <begin position="95"/>
        <end position="108"/>
    </location>
</feature>
<organism evidence="13 14">
    <name type="scientific">Corynascus novoguineensis</name>
    <dbReference type="NCBI Taxonomy" id="1126955"/>
    <lineage>
        <taxon>Eukaryota</taxon>
        <taxon>Fungi</taxon>
        <taxon>Dikarya</taxon>
        <taxon>Ascomycota</taxon>
        <taxon>Pezizomycotina</taxon>
        <taxon>Sordariomycetes</taxon>
        <taxon>Sordariomycetidae</taxon>
        <taxon>Sordariales</taxon>
        <taxon>Chaetomiaceae</taxon>
        <taxon>Corynascus</taxon>
    </lineage>
</organism>
<feature type="region of interest" description="Disordered" evidence="10">
    <location>
        <begin position="89"/>
        <end position="108"/>
    </location>
</feature>
<dbReference type="Proteomes" id="UP001303647">
    <property type="component" value="Unassembled WGS sequence"/>
</dbReference>
<protein>
    <recommendedName>
        <fullName evidence="12">CFEM domain-containing protein</fullName>
    </recommendedName>
</protein>
<feature type="domain" description="CFEM" evidence="12">
    <location>
        <begin position="1"/>
        <end position="106"/>
    </location>
</feature>
<feature type="disulfide bond" evidence="9">
    <location>
        <begin position="39"/>
        <end position="46"/>
    </location>
</feature>
<keyword evidence="8" id="KW-0449">Lipoprotein</keyword>
<accession>A0AAN7HN87</accession>
<evidence type="ECO:0000256" key="1">
    <source>
        <dbReference type="ARBA" id="ARBA00004589"/>
    </source>
</evidence>
<evidence type="ECO:0000313" key="13">
    <source>
        <dbReference type="EMBL" id="KAK4246978.1"/>
    </source>
</evidence>
<dbReference type="PROSITE" id="PS52012">
    <property type="entry name" value="CFEM"/>
    <property type="match status" value="1"/>
</dbReference>
<evidence type="ECO:0000256" key="3">
    <source>
        <dbReference type="ARBA" id="ARBA00010031"/>
    </source>
</evidence>
<comment type="subcellular location">
    <subcellularLocation>
        <location evidence="1">Membrane</location>
        <topology evidence="1">Lipid-anchor</topology>
        <topology evidence="1">GPI-anchor</topology>
    </subcellularLocation>
    <subcellularLocation>
        <location evidence="2">Secreted</location>
    </subcellularLocation>
</comment>
<dbReference type="GO" id="GO:0098552">
    <property type="term" value="C:side of membrane"/>
    <property type="evidence" value="ECO:0007669"/>
    <property type="project" value="UniProtKB-KW"/>
</dbReference>
<keyword evidence="5" id="KW-0325">Glycoprotein</keyword>
<keyword evidence="9" id="KW-0408">Iron</keyword>
<evidence type="ECO:0000256" key="6">
    <source>
        <dbReference type="ARBA" id="ARBA00022729"/>
    </source>
</evidence>
<keyword evidence="6 11" id="KW-0732">Signal</keyword>
<keyword evidence="5" id="KW-0336">GPI-anchor</keyword>
<evidence type="ECO:0000259" key="12">
    <source>
        <dbReference type="PROSITE" id="PS52012"/>
    </source>
</evidence>
<dbReference type="AlphaFoldDB" id="A0AAN7HN87"/>
<feature type="chain" id="PRO_5042839988" description="CFEM domain-containing protein" evidence="11">
    <location>
        <begin position="17"/>
        <end position="108"/>
    </location>
</feature>
<gene>
    <name evidence="13" type="ORF">C7999DRAFT_14908</name>
</gene>
<comment type="caution">
    <text evidence="13">The sequence shown here is derived from an EMBL/GenBank/DDBJ whole genome shotgun (WGS) entry which is preliminary data.</text>
</comment>
<evidence type="ECO:0000256" key="10">
    <source>
        <dbReference type="SAM" id="MobiDB-lite"/>
    </source>
</evidence>
<keyword evidence="4" id="KW-0964">Secreted</keyword>
<feature type="binding site" description="axial binding residue" evidence="9">
    <location>
        <position position="43"/>
    </location>
    <ligand>
        <name>heme</name>
        <dbReference type="ChEBI" id="CHEBI:30413"/>
    </ligand>
    <ligandPart>
        <name>Fe</name>
        <dbReference type="ChEBI" id="CHEBI:18248"/>
    </ligandPart>
</feature>
<evidence type="ECO:0000256" key="7">
    <source>
        <dbReference type="ARBA" id="ARBA00023157"/>
    </source>
</evidence>
<reference evidence="13" key="2">
    <citation type="submission" date="2023-05" db="EMBL/GenBank/DDBJ databases">
        <authorList>
            <consortium name="Lawrence Berkeley National Laboratory"/>
            <person name="Steindorff A."/>
            <person name="Hensen N."/>
            <person name="Bonometti L."/>
            <person name="Westerberg I."/>
            <person name="Brannstrom I.O."/>
            <person name="Guillou S."/>
            <person name="Cros-Aarteil S."/>
            <person name="Calhoun S."/>
            <person name="Haridas S."/>
            <person name="Kuo A."/>
            <person name="Mondo S."/>
            <person name="Pangilinan J."/>
            <person name="Riley R."/>
            <person name="Labutti K."/>
            <person name="Andreopoulos B."/>
            <person name="Lipzen A."/>
            <person name="Chen C."/>
            <person name="Yanf M."/>
            <person name="Daum C."/>
            <person name="Ng V."/>
            <person name="Clum A."/>
            <person name="Ohm R."/>
            <person name="Martin F."/>
            <person name="Silar P."/>
            <person name="Natvig D."/>
            <person name="Lalanne C."/>
            <person name="Gautier V."/>
            <person name="Ament-Velasquez S.L."/>
            <person name="Kruys A."/>
            <person name="Hutchinson M.I."/>
            <person name="Powell A.J."/>
            <person name="Barry K."/>
            <person name="Miller A.N."/>
            <person name="Grigoriev I.V."/>
            <person name="Debuchy R."/>
            <person name="Gladieux P."/>
            <person name="Thoren M.H."/>
            <person name="Johannesson H."/>
        </authorList>
    </citation>
    <scope>NUCLEOTIDE SEQUENCE</scope>
    <source>
        <strain evidence="13">CBS 359.72</strain>
    </source>
</reference>
<evidence type="ECO:0000256" key="8">
    <source>
        <dbReference type="ARBA" id="ARBA00023288"/>
    </source>
</evidence>
<evidence type="ECO:0000256" key="2">
    <source>
        <dbReference type="ARBA" id="ARBA00004613"/>
    </source>
</evidence>
<comment type="caution">
    <text evidence="9">Lacks conserved residue(s) required for the propagation of feature annotation.</text>
</comment>
<feature type="signal peptide" evidence="11">
    <location>
        <begin position="1"/>
        <end position="16"/>
    </location>
</feature>
<dbReference type="GO" id="GO:0046872">
    <property type="term" value="F:metal ion binding"/>
    <property type="evidence" value="ECO:0007669"/>
    <property type="project" value="UniProtKB-UniRule"/>
</dbReference>
<evidence type="ECO:0000256" key="5">
    <source>
        <dbReference type="ARBA" id="ARBA00022622"/>
    </source>
</evidence>
<comment type="similarity">
    <text evidence="3">Belongs to the RBT5 family.</text>
</comment>
<proteinExistence type="inferred from homology"/>
<keyword evidence="7 9" id="KW-1015">Disulfide bond</keyword>
<sequence length="108" mass="10618">MKSAILLIVASSVALGQNLSGQPRCATACLISAISAAGCAARDIGCQCGPTQSVIAASAAPCLIASCAVSELLQAQSAGSAQCSIYSRTAAPRPASTTEKSSVISTTE</sequence>
<evidence type="ECO:0000256" key="9">
    <source>
        <dbReference type="PROSITE-ProRule" id="PRU01356"/>
    </source>
</evidence>
<evidence type="ECO:0000256" key="11">
    <source>
        <dbReference type="SAM" id="SignalP"/>
    </source>
</evidence>
<keyword evidence="9" id="KW-0349">Heme</keyword>
<dbReference type="EMBL" id="MU857662">
    <property type="protein sequence ID" value="KAK4246978.1"/>
    <property type="molecule type" value="Genomic_DNA"/>
</dbReference>